<sequence>MRVNSLRSQRFLCIWVLDSEATFLQCKKSGSAPPVRLRACSIR</sequence>
<accession>A0A513WW59</accession>
<reference evidence="1" key="1">
    <citation type="submission" date="2018-12" db="EMBL/GenBank/DDBJ databases">
        <title>The genome sequence and analysis of 3 newly sequenced Lymantria dispar multinucleocapsid nucleopolyhedrovirus strains; H2, J2 and T3 strain.</title>
        <authorList>
            <person name="Gencer D."/>
            <person name="Inan C."/>
            <person name="Nalcacioglu R."/>
            <person name="Yin F."/>
            <person name="Zhu Z."/>
            <person name="Wang J."/>
            <person name="Hu Z."/>
            <person name="Arif B."/>
            <person name="Demirbag Z."/>
            <person name="Demir I."/>
        </authorList>
    </citation>
    <scope>NUCLEOTIDE SEQUENCE</scope>
    <source>
        <strain evidence="1">H2</strain>
    </source>
</reference>
<organismHost>
    <name type="scientific">Lepidoptera</name>
    <name type="common">moths &amp; butterflies</name>
    <dbReference type="NCBI Taxonomy" id="7088"/>
</organismHost>
<protein>
    <submittedName>
        <fullName evidence="1">ORF9</fullName>
    </submittedName>
</protein>
<organism evidence="1">
    <name type="scientific">Lymantria dispar multicapsid nuclear polyhedrosis virus</name>
    <name type="common">LdMNPV</name>
    <dbReference type="NCBI Taxonomy" id="10449"/>
    <lineage>
        <taxon>Viruses</taxon>
        <taxon>Viruses incertae sedis</taxon>
        <taxon>Naldaviricetes</taxon>
        <taxon>Lefavirales</taxon>
        <taxon>Baculoviridae</taxon>
        <taxon>Alphabaculovirus</taxon>
        <taxon>Alphabaculovirus lydisparis</taxon>
    </lineage>
</organism>
<proteinExistence type="predicted"/>
<dbReference type="EMBL" id="MK264918">
    <property type="protein sequence ID" value="QDH05854.1"/>
    <property type="molecule type" value="Genomic_DNA"/>
</dbReference>
<name>A0A513WW59_NPVLD</name>
<evidence type="ECO:0000313" key="1">
    <source>
        <dbReference type="EMBL" id="QDH05854.1"/>
    </source>
</evidence>